<dbReference type="CDD" id="cd00018">
    <property type="entry name" value="AP2"/>
    <property type="match status" value="1"/>
</dbReference>
<dbReference type="GO" id="GO:0005634">
    <property type="term" value="C:nucleus"/>
    <property type="evidence" value="ECO:0007669"/>
    <property type="project" value="UniProtKB-SubCell"/>
</dbReference>
<name>A0A0S3RL44_PHAAN</name>
<evidence type="ECO:0000256" key="1">
    <source>
        <dbReference type="ARBA" id="ARBA00004123"/>
    </source>
</evidence>
<sequence>MCGGSIISDFIEVHIKNAPESTTHHLFSQLHTFNATSSSTLIKVEETCEKVKNSRVIAEKGGALVWKNTYKGIRRRPWGKWAVEIRDPRKGIRVWLGTFATRLRHRRRTHPRR</sequence>
<dbReference type="Proteomes" id="UP000291084">
    <property type="component" value="Chromosome 3"/>
</dbReference>
<dbReference type="GO" id="GO:0009873">
    <property type="term" value="P:ethylene-activated signaling pathway"/>
    <property type="evidence" value="ECO:0007669"/>
    <property type="project" value="InterPro"/>
</dbReference>
<comment type="similarity">
    <text evidence="6">Belongs to the AP2/ERF transcription factor family. ERF subfamily.</text>
</comment>
<keyword evidence="9" id="KW-1185">Reference proteome</keyword>
<dbReference type="PRINTS" id="PR00367">
    <property type="entry name" value="ETHRSPELEMNT"/>
</dbReference>
<dbReference type="SMART" id="SM00380">
    <property type="entry name" value="AP2"/>
    <property type="match status" value="1"/>
</dbReference>
<protein>
    <recommendedName>
        <fullName evidence="7">AP2/ERF domain-containing protein</fullName>
    </recommendedName>
</protein>
<organism evidence="8 9">
    <name type="scientific">Vigna angularis var. angularis</name>
    <dbReference type="NCBI Taxonomy" id="157739"/>
    <lineage>
        <taxon>Eukaryota</taxon>
        <taxon>Viridiplantae</taxon>
        <taxon>Streptophyta</taxon>
        <taxon>Embryophyta</taxon>
        <taxon>Tracheophyta</taxon>
        <taxon>Spermatophyta</taxon>
        <taxon>Magnoliopsida</taxon>
        <taxon>eudicotyledons</taxon>
        <taxon>Gunneridae</taxon>
        <taxon>Pentapetalae</taxon>
        <taxon>rosids</taxon>
        <taxon>fabids</taxon>
        <taxon>Fabales</taxon>
        <taxon>Fabaceae</taxon>
        <taxon>Papilionoideae</taxon>
        <taxon>50 kb inversion clade</taxon>
        <taxon>NPAAA clade</taxon>
        <taxon>indigoferoid/millettioid clade</taxon>
        <taxon>Phaseoleae</taxon>
        <taxon>Vigna</taxon>
    </lineage>
</organism>
<evidence type="ECO:0000259" key="7">
    <source>
        <dbReference type="PROSITE" id="PS51032"/>
    </source>
</evidence>
<dbReference type="PANTHER" id="PTHR31190:SF142">
    <property type="entry name" value="ETHYLENE-RESPONSIVE TRANSCRIPTION FACTOR RAP2-3"/>
    <property type="match status" value="1"/>
</dbReference>
<dbReference type="PANTHER" id="PTHR31190">
    <property type="entry name" value="DNA-BINDING DOMAIN"/>
    <property type="match status" value="1"/>
</dbReference>
<dbReference type="InterPro" id="IPR036955">
    <property type="entry name" value="AP2/ERF_dom_sf"/>
</dbReference>
<dbReference type="AlphaFoldDB" id="A0A0S3RL44"/>
<dbReference type="GO" id="GO:0003677">
    <property type="term" value="F:DNA binding"/>
    <property type="evidence" value="ECO:0007669"/>
    <property type="project" value="UniProtKB-KW"/>
</dbReference>
<accession>A0A0S3RL44</accession>
<dbReference type="GO" id="GO:0003700">
    <property type="term" value="F:DNA-binding transcription factor activity"/>
    <property type="evidence" value="ECO:0007669"/>
    <property type="project" value="InterPro"/>
</dbReference>
<keyword evidence="3" id="KW-0238">DNA-binding</keyword>
<gene>
    <name evidence="8" type="primary">Vigan.03G100600</name>
    <name evidence="8" type="ORF">VIGAN_03100600</name>
</gene>
<dbReference type="InterPro" id="IPR016177">
    <property type="entry name" value="DNA-bd_dom_sf"/>
</dbReference>
<keyword evidence="2" id="KW-0805">Transcription regulation</keyword>
<evidence type="ECO:0000313" key="9">
    <source>
        <dbReference type="Proteomes" id="UP000291084"/>
    </source>
</evidence>
<evidence type="ECO:0000256" key="6">
    <source>
        <dbReference type="ARBA" id="ARBA00024343"/>
    </source>
</evidence>
<proteinExistence type="inferred from homology"/>
<evidence type="ECO:0000313" key="8">
    <source>
        <dbReference type="EMBL" id="BAT81315.1"/>
    </source>
</evidence>
<dbReference type="InterPro" id="IPR044808">
    <property type="entry name" value="ERF_plant"/>
</dbReference>
<evidence type="ECO:0000256" key="2">
    <source>
        <dbReference type="ARBA" id="ARBA00023015"/>
    </source>
</evidence>
<feature type="domain" description="AP2/ERF" evidence="7">
    <location>
        <begin position="69"/>
        <end position="101"/>
    </location>
</feature>
<dbReference type="InterPro" id="IPR001471">
    <property type="entry name" value="AP2/ERF_dom"/>
</dbReference>
<dbReference type="OrthoDB" id="1410300at2759"/>
<keyword evidence="5" id="KW-0539">Nucleus</keyword>
<dbReference type="PROSITE" id="PS51032">
    <property type="entry name" value="AP2_ERF"/>
    <property type="match status" value="1"/>
</dbReference>
<dbReference type="SUPFAM" id="SSF54171">
    <property type="entry name" value="DNA-binding domain"/>
    <property type="match status" value="1"/>
</dbReference>
<evidence type="ECO:0000256" key="3">
    <source>
        <dbReference type="ARBA" id="ARBA00023125"/>
    </source>
</evidence>
<keyword evidence="4" id="KW-0804">Transcription</keyword>
<reference evidence="8 9" key="1">
    <citation type="journal article" date="2015" name="Sci. Rep.">
        <title>The power of single molecule real-time sequencing technology in the de novo assembly of a eukaryotic genome.</title>
        <authorList>
            <person name="Sakai H."/>
            <person name="Naito K."/>
            <person name="Ogiso-Tanaka E."/>
            <person name="Takahashi Y."/>
            <person name="Iseki K."/>
            <person name="Muto C."/>
            <person name="Satou K."/>
            <person name="Teruya K."/>
            <person name="Shiroma A."/>
            <person name="Shimoji M."/>
            <person name="Hirano T."/>
            <person name="Itoh T."/>
            <person name="Kaga A."/>
            <person name="Tomooka N."/>
        </authorList>
    </citation>
    <scope>NUCLEOTIDE SEQUENCE [LARGE SCALE GENOMIC DNA]</scope>
    <source>
        <strain evidence="9">cv. Shumari</strain>
    </source>
</reference>
<comment type="subcellular location">
    <subcellularLocation>
        <location evidence="1">Nucleus</location>
    </subcellularLocation>
</comment>
<evidence type="ECO:0000256" key="5">
    <source>
        <dbReference type="ARBA" id="ARBA00023242"/>
    </source>
</evidence>
<dbReference type="Gene3D" id="3.30.730.10">
    <property type="entry name" value="AP2/ERF domain"/>
    <property type="match status" value="1"/>
</dbReference>
<evidence type="ECO:0000256" key="4">
    <source>
        <dbReference type="ARBA" id="ARBA00023163"/>
    </source>
</evidence>
<dbReference type="EMBL" id="AP015036">
    <property type="protein sequence ID" value="BAT81315.1"/>
    <property type="molecule type" value="Genomic_DNA"/>
</dbReference>